<reference evidence="7" key="1">
    <citation type="submission" date="2020-05" db="EMBL/GenBank/DDBJ databases">
        <authorList>
            <person name="Chiriac C."/>
            <person name="Salcher M."/>
            <person name="Ghai R."/>
            <person name="Kavagutti S V."/>
        </authorList>
    </citation>
    <scope>NUCLEOTIDE SEQUENCE</scope>
</reference>
<dbReference type="GO" id="GO:0008855">
    <property type="term" value="F:exodeoxyribonuclease VII activity"/>
    <property type="evidence" value="ECO:0007669"/>
    <property type="project" value="InterPro"/>
</dbReference>
<protein>
    <submittedName>
        <fullName evidence="7">Unannotated protein</fullName>
    </submittedName>
</protein>
<accession>A0A6J6GUR8</accession>
<dbReference type="GO" id="GO:0006308">
    <property type="term" value="P:DNA catabolic process"/>
    <property type="evidence" value="ECO:0007669"/>
    <property type="project" value="InterPro"/>
</dbReference>
<dbReference type="EMBL" id="CAEZUN010000111">
    <property type="protein sequence ID" value="CAB4605051.1"/>
    <property type="molecule type" value="Genomic_DNA"/>
</dbReference>
<dbReference type="GO" id="GO:0009318">
    <property type="term" value="C:exodeoxyribonuclease VII complex"/>
    <property type="evidence" value="ECO:0007669"/>
    <property type="project" value="InterPro"/>
</dbReference>
<dbReference type="GO" id="GO:0003676">
    <property type="term" value="F:nucleic acid binding"/>
    <property type="evidence" value="ECO:0007669"/>
    <property type="project" value="InterPro"/>
</dbReference>
<evidence type="ECO:0000313" key="7">
    <source>
        <dbReference type="EMBL" id="CAB4605051.1"/>
    </source>
</evidence>
<proteinExistence type="inferred from homology"/>
<keyword evidence="3" id="KW-0378">Hydrolase</keyword>
<keyword evidence="2" id="KW-0540">Nuclease</keyword>
<dbReference type="Pfam" id="PF13742">
    <property type="entry name" value="tRNA_anti_2"/>
    <property type="match status" value="1"/>
</dbReference>
<gene>
    <name evidence="7" type="ORF">UFOPK1826_00940</name>
</gene>
<name>A0A6J6GUR8_9ZZZZ</name>
<keyword evidence="4" id="KW-0269">Exonuclease</keyword>
<organism evidence="7">
    <name type="scientific">freshwater metagenome</name>
    <dbReference type="NCBI Taxonomy" id="449393"/>
    <lineage>
        <taxon>unclassified sequences</taxon>
        <taxon>metagenomes</taxon>
        <taxon>ecological metagenomes</taxon>
    </lineage>
</organism>
<dbReference type="HAMAP" id="MF_00378">
    <property type="entry name" value="Exonuc_7_L"/>
    <property type="match status" value="1"/>
</dbReference>
<dbReference type="NCBIfam" id="TIGR00237">
    <property type="entry name" value="xseA"/>
    <property type="match status" value="1"/>
</dbReference>
<evidence type="ECO:0000259" key="5">
    <source>
        <dbReference type="Pfam" id="PF02601"/>
    </source>
</evidence>
<evidence type="ECO:0000256" key="4">
    <source>
        <dbReference type="ARBA" id="ARBA00022839"/>
    </source>
</evidence>
<dbReference type="PANTHER" id="PTHR30008">
    <property type="entry name" value="EXODEOXYRIBONUCLEASE 7 LARGE SUBUNIT"/>
    <property type="match status" value="1"/>
</dbReference>
<evidence type="ECO:0000256" key="1">
    <source>
        <dbReference type="ARBA" id="ARBA00022490"/>
    </source>
</evidence>
<dbReference type="Pfam" id="PF02601">
    <property type="entry name" value="Exonuc_VII_L"/>
    <property type="match status" value="1"/>
</dbReference>
<evidence type="ECO:0000256" key="3">
    <source>
        <dbReference type="ARBA" id="ARBA00022801"/>
    </source>
</evidence>
<dbReference type="PANTHER" id="PTHR30008:SF0">
    <property type="entry name" value="EXODEOXYRIBONUCLEASE 7 LARGE SUBUNIT"/>
    <property type="match status" value="1"/>
</dbReference>
<keyword evidence="1" id="KW-0963">Cytoplasm</keyword>
<evidence type="ECO:0000259" key="6">
    <source>
        <dbReference type="Pfam" id="PF13742"/>
    </source>
</evidence>
<dbReference type="InterPro" id="IPR003753">
    <property type="entry name" value="Exonuc_VII_L"/>
</dbReference>
<evidence type="ECO:0000256" key="2">
    <source>
        <dbReference type="ARBA" id="ARBA00022722"/>
    </source>
</evidence>
<feature type="domain" description="OB-fold nucleic acid binding" evidence="6">
    <location>
        <begin position="37"/>
        <end position="139"/>
    </location>
</feature>
<sequence>MKDKKTTSKTLFDDSMNGLAGETVNQTVNELADQESLSVSDFIRQVNQTVKNRFGRGVWLHGEIQEMKTPNHVYFTLVDQDGDKKAVLSASIWQTVYASMRVTLANSGLQLADGLKVRVFGEPDLYPGNGRFSIKISKIDPRFTLGDLIAQREEIVRQLKLKGLYDANRKVETSLVPLRVGIVTSIGSAAHADVLKTFKDSQIGFTIFVHDARVQGEDAIKSVVAALENLDARKDLDVLMLVRGGGSKNDLMAFDSAQIATAIANCRLPVLTGIGHEIDLSVADEVAHQSHKTPTACATAVIEQVREFVDATEEAWAGVATFAMRELEASSSQLTERANRISSKVLDALAGASKRLAMTAQRIKHRPAEILRLEKSSLDALADRLRLLDPVNTMARGWSITRNALGGVVQDATKLKAGDKLVTTFANGSATSTVQEISTKGKPNGKK</sequence>
<dbReference type="AlphaFoldDB" id="A0A6J6GUR8"/>
<feature type="domain" description="Exonuclease VII large subunit C-terminal" evidence="5">
    <location>
        <begin position="164"/>
        <end position="365"/>
    </location>
</feature>
<dbReference type="InterPro" id="IPR025824">
    <property type="entry name" value="OB-fold_nuc-bd_dom"/>
</dbReference>
<dbReference type="InterPro" id="IPR020579">
    <property type="entry name" value="Exonuc_VII_lsu_C"/>
</dbReference>
<dbReference type="CDD" id="cd04489">
    <property type="entry name" value="ExoVII_LU_OBF"/>
    <property type="match status" value="1"/>
</dbReference>